<keyword evidence="15" id="KW-1185">Reference proteome</keyword>
<comment type="catalytic activity">
    <reaction evidence="10">
        <text>(R)-2-hydroxyglutarate + NAD(+) = 2-oxoglutarate + NADH + H(+)</text>
        <dbReference type="Rhea" id="RHEA:49612"/>
        <dbReference type="ChEBI" id="CHEBI:15378"/>
        <dbReference type="ChEBI" id="CHEBI:15801"/>
        <dbReference type="ChEBI" id="CHEBI:16810"/>
        <dbReference type="ChEBI" id="CHEBI:57540"/>
        <dbReference type="ChEBI" id="CHEBI:57945"/>
        <dbReference type="EC" id="1.1.1.399"/>
    </reaction>
</comment>
<evidence type="ECO:0000256" key="10">
    <source>
        <dbReference type="ARBA" id="ARBA00048126"/>
    </source>
</evidence>
<name>A0A1G7Z8W2_9FLAO</name>
<reference evidence="14 15" key="1">
    <citation type="submission" date="2016-10" db="EMBL/GenBank/DDBJ databases">
        <authorList>
            <person name="de Groot N.N."/>
        </authorList>
    </citation>
    <scope>NUCLEOTIDE SEQUENCE [LARGE SCALE GENOMIC DNA]</scope>
    <source>
        <strain evidence="14 15">DSM 19803</strain>
    </source>
</reference>
<dbReference type="PROSITE" id="PS51671">
    <property type="entry name" value="ACT"/>
    <property type="match status" value="1"/>
</dbReference>
<keyword evidence="7 12" id="KW-0560">Oxidoreductase</keyword>
<dbReference type="SUPFAM" id="SSF52283">
    <property type="entry name" value="Formate/glycerate dehydrogenase catalytic domain-like"/>
    <property type="match status" value="1"/>
</dbReference>
<evidence type="ECO:0000259" key="13">
    <source>
        <dbReference type="PROSITE" id="PS51671"/>
    </source>
</evidence>
<evidence type="ECO:0000256" key="12">
    <source>
        <dbReference type="RuleBase" id="RU003719"/>
    </source>
</evidence>
<dbReference type="PROSITE" id="PS00670">
    <property type="entry name" value="D_2_HYDROXYACID_DH_2"/>
    <property type="match status" value="1"/>
</dbReference>
<dbReference type="EC" id="1.1.1.95" evidence="5"/>
<dbReference type="GO" id="GO:0051287">
    <property type="term" value="F:NAD binding"/>
    <property type="evidence" value="ECO:0007669"/>
    <property type="project" value="InterPro"/>
</dbReference>
<dbReference type="AlphaFoldDB" id="A0A1G7Z8W2"/>
<dbReference type="FunFam" id="3.40.50.720:FF:000041">
    <property type="entry name" value="D-3-phosphoglycerate dehydrogenase"/>
    <property type="match status" value="1"/>
</dbReference>
<comment type="function">
    <text evidence="1">Catalyzes the reversible oxidation of 3-phospho-D-glycerate to 3-phosphonooxypyruvate, the first step of the phosphorylated L-serine biosynthesis pathway. Also catalyzes the reversible oxidation of 2-hydroxyglutarate to 2-oxoglutarate.</text>
</comment>
<dbReference type="InterPro" id="IPR045865">
    <property type="entry name" value="ACT-like_dom_sf"/>
</dbReference>
<dbReference type="Proteomes" id="UP000199296">
    <property type="component" value="Unassembled WGS sequence"/>
</dbReference>
<dbReference type="CDD" id="cd04901">
    <property type="entry name" value="ACT_3PGDH"/>
    <property type="match status" value="1"/>
</dbReference>
<dbReference type="UniPathway" id="UPA00135">
    <property type="reaction ID" value="UER00196"/>
</dbReference>
<dbReference type="NCBIfam" id="NF008759">
    <property type="entry name" value="PRK11790.1"/>
    <property type="match status" value="1"/>
</dbReference>
<dbReference type="EMBL" id="FNCW01000019">
    <property type="protein sequence ID" value="SDH04560.1"/>
    <property type="molecule type" value="Genomic_DNA"/>
</dbReference>
<comment type="pathway">
    <text evidence="2">Amino-acid biosynthesis; L-serine biosynthesis; L-serine from 3-phospho-D-glycerate: step 1/3.</text>
</comment>
<evidence type="ECO:0000313" key="14">
    <source>
        <dbReference type="EMBL" id="SDH04560.1"/>
    </source>
</evidence>
<dbReference type="InterPro" id="IPR029752">
    <property type="entry name" value="D-isomer_DH_CS1"/>
</dbReference>
<evidence type="ECO:0000256" key="7">
    <source>
        <dbReference type="ARBA" id="ARBA00023002"/>
    </source>
</evidence>
<proteinExistence type="inferred from homology"/>
<comment type="catalytic activity">
    <reaction evidence="11">
        <text>(2R)-3-phosphoglycerate + NAD(+) = 3-phosphooxypyruvate + NADH + H(+)</text>
        <dbReference type="Rhea" id="RHEA:12641"/>
        <dbReference type="ChEBI" id="CHEBI:15378"/>
        <dbReference type="ChEBI" id="CHEBI:18110"/>
        <dbReference type="ChEBI" id="CHEBI:57540"/>
        <dbReference type="ChEBI" id="CHEBI:57945"/>
        <dbReference type="ChEBI" id="CHEBI:58272"/>
        <dbReference type="EC" id="1.1.1.95"/>
    </reaction>
</comment>
<comment type="similarity">
    <text evidence="3 12">Belongs to the D-isomer specific 2-hydroxyacid dehydrogenase family.</text>
</comment>
<protein>
    <recommendedName>
        <fullName evidence="6">D-3-phosphoglycerate dehydrogenase</fullName>
        <ecNumber evidence="4">1.1.1.399</ecNumber>
        <ecNumber evidence="5">1.1.1.95</ecNumber>
    </recommendedName>
    <alternativeName>
        <fullName evidence="9">2-oxoglutarate reductase</fullName>
    </alternativeName>
</protein>
<dbReference type="Pfam" id="PF00389">
    <property type="entry name" value="2-Hacid_dh"/>
    <property type="match status" value="1"/>
</dbReference>
<evidence type="ECO:0000256" key="5">
    <source>
        <dbReference type="ARBA" id="ARBA00013143"/>
    </source>
</evidence>
<dbReference type="InterPro" id="IPR036291">
    <property type="entry name" value="NAD(P)-bd_dom_sf"/>
</dbReference>
<dbReference type="PROSITE" id="PS00065">
    <property type="entry name" value="D_2_HYDROXYACID_DH_1"/>
    <property type="match status" value="1"/>
</dbReference>
<dbReference type="RefSeq" id="WP_093370133.1">
    <property type="nucleotide sequence ID" value="NZ_FNCW01000019.1"/>
</dbReference>
<dbReference type="Gene3D" id="3.40.50.720">
    <property type="entry name" value="NAD(P)-binding Rossmann-like Domain"/>
    <property type="match status" value="2"/>
</dbReference>
<dbReference type="PANTHER" id="PTHR43761:SF1">
    <property type="entry name" value="D-ISOMER SPECIFIC 2-HYDROXYACID DEHYDROGENASE CATALYTIC DOMAIN-CONTAINING PROTEIN-RELATED"/>
    <property type="match status" value="1"/>
</dbReference>
<keyword evidence="8" id="KW-0520">NAD</keyword>
<dbReference type="Pfam" id="PF02826">
    <property type="entry name" value="2-Hacid_dh_C"/>
    <property type="match status" value="1"/>
</dbReference>
<evidence type="ECO:0000313" key="15">
    <source>
        <dbReference type="Proteomes" id="UP000199296"/>
    </source>
</evidence>
<evidence type="ECO:0000256" key="6">
    <source>
        <dbReference type="ARBA" id="ARBA00021582"/>
    </source>
</evidence>
<dbReference type="SUPFAM" id="SSF55021">
    <property type="entry name" value="ACT-like"/>
    <property type="match status" value="1"/>
</dbReference>
<dbReference type="InterPro" id="IPR050418">
    <property type="entry name" value="D-iso_2-hydroxyacid_DH_PdxB"/>
</dbReference>
<dbReference type="InterPro" id="IPR029753">
    <property type="entry name" value="D-isomer_DH_CS"/>
</dbReference>
<evidence type="ECO:0000256" key="11">
    <source>
        <dbReference type="ARBA" id="ARBA00048731"/>
    </source>
</evidence>
<gene>
    <name evidence="14" type="ORF">SAMN04488027_11925</name>
</gene>
<evidence type="ECO:0000256" key="3">
    <source>
        <dbReference type="ARBA" id="ARBA00005854"/>
    </source>
</evidence>
<dbReference type="Gene3D" id="3.30.70.260">
    <property type="match status" value="1"/>
</dbReference>
<evidence type="ECO:0000256" key="2">
    <source>
        <dbReference type="ARBA" id="ARBA00005216"/>
    </source>
</evidence>
<dbReference type="OrthoDB" id="9777288at2"/>
<dbReference type="PANTHER" id="PTHR43761">
    <property type="entry name" value="D-ISOMER SPECIFIC 2-HYDROXYACID DEHYDROGENASE FAMILY PROTEIN (AFU_ORTHOLOGUE AFUA_1G13630)"/>
    <property type="match status" value="1"/>
</dbReference>
<dbReference type="SUPFAM" id="SSF51735">
    <property type="entry name" value="NAD(P)-binding Rossmann-fold domains"/>
    <property type="match status" value="1"/>
</dbReference>
<dbReference type="InterPro" id="IPR002912">
    <property type="entry name" value="ACT_dom"/>
</dbReference>
<dbReference type="PROSITE" id="PS00671">
    <property type="entry name" value="D_2_HYDROXYACID_DH_3"/>
    <property type="match status" value="1"/>
</dbReference>
<dbReference type="InterPro" id="IPR006140">
    <property type="entry name" value="D-isomer_DH_NAD-bd"/>
</dbReference>
<accession>A0A1G7Z8W2</accession>
<dbReference type="STRING" id="470826.SAMN04488027_11925"/>
<dbReference type="InterPro" id="IPR006139">
    <property type="entry name" value="D-isomer_2_OHA_DH_cat_dom"/>
</dbReference>
<evidence type="ECO:0000256" key="8">
    <source>
        <dbReference type="ARBA" id="ARBA00023027"/>
    </source>
</evidence>
<organism evidence="14 15">
    <name type="scientific">Psychroflexus sediminis</name>
    <dbReference type="NCBI Taxonomy" id="470826"/>
    <lineage>
        <taxon>Bacteria</taxon>
        <taxon>Pseudomonadati</taxon>
        <taxon>Bacteroidota</taxon>
        <taxon>Flavobacteriia</taxon>
        <taxon>Flavobacteriales</taxon>
        <taxon>Flavobacteriaceae</taxon>
        <taxon>Psychroflexus</taxon>
    </lineage>
</organism>
<dbReference type="GO" id="GO:0004617">
    <property type="term" value="F:phosphoglycerate dehydrogenase activity"/>
    <property type="evidence" value="ECO:0007669"/>
    <property type="project" value="UniProtKB-EC"/>
</dbReference>
<dbReference type="GO" id="GO:0006564">
    <property type="term" value="P:L-serine biosynthetic process"/>
    <property type="evidence" value="ECO:0007669"/>
    <property type="project" value="UniProtKB-ARBA"/>
</dbReference>
<evidence type="ECO:0000256" key="9">
    <source>
        <dbReference type="ARBA" id="ARBA00030455"/>
    </source>
</evidence>
<dbReference type="GO" id="GO:0047545">
    <property type="term" value="F:(S)-2-hydroxyglutarate dehydrogenase activity"/>
    <property type="evidence" value="ECO:0007669"/>
    <property type="project" value="UniProtKB-ARBA"/>
</dbReference>
<dbReference type="Pfam" id="PF22629">
    <property type="entry name" value="ACT_AHAS_ss"/>
    <property type="match status" value="1"/>
</dbReference>
<evidence type="ECO:0000256" key="1">
    <source>
        <dbReference type="ARBA" id="ARBA00003800"/>
    </source>
</evidence>
<dbReference type="CDD" id="cd12176">
    <property type="entry name" value="PGDH_3"/>
    <property type="match status" value="1"/>
</dbReference>
<dbReference type="InterPro" id="IPR054480">
    <property type="entry name" value="AHAS_small-like_ACT"/>
</dbReference>
<dbReference type="EC" id="1.1.1.399" evidence="4"/>
<evidence type="ECO:0000256" key="4">
    <source>
        <dbReference type="ARBA" id="ARBA00013001"/>
    </source>
</evidence>
<feature type="domain" description="ACT" evidence="13">
    <location>
        <begin position="342"/>
        <end position="411"/>
    </location>
</feature>
<sequence length="411" mass="44996">MSPLKTSFPKHKMKVVLLESISQSAVESFKKAGYTQIEQHAGALSGEELDEVLKDAKILGVRSKTQLTEEVIQKAKKLVAIGCFCIGTNQVDLDAANKAGVCVFNAPFSNTRSVAELVIASAIMLIRRIPDKDKAAHAGEWDKSSENAHEIRGKKLGIVGYGHIGSQVSILAEAIGLKVFYYDVENKLPLGNAEEVEDLKTLVQDCDIITLHVPGNNGTKRLFNEEKLNWFQNGQLLINMSRGDVVDIDALKKALDEERIGGAALDVFPEEPKNKAEKFTSPLQNVSNVILTPHIGGSTEEAQWNIGVDVSGKLIKYIESGASLGSHSIPELSLPKMEDTHRILHIHKNVSGVLSEINSKISKLNVNILGQYLSTNLEVGYVVLDISKNDSLDTLKELKKIDHTISARILY</sequence>